<name>A0A4C1TMH6_EUMVA</name>
<dbReference type="OrthoDB" id="10063284at2759"/>
<sequence>MNLRRYLYTFDDVFKAASLFASDIQDLMHAENIDLDVQTTLSLRRISKKSNNENLMNDAACLDSKNFNKINENGILNDALKTLVSIANVDRELLSKELESFANNFNELSKILWDEHICPSQHNQYSDLQSEEEDDEDVLDLDQTAKDAMCFSRSGLDVCRRKLHTMLSHLLSSSFGLRACGQPPGPCRPSSTLDDAIKEFKRNGPRCSIRETVFAAASERRCCLQHQRDSHICSIGDTVLAVSLERRSYLQHQRDGLSCSTRETVQASASERTIFAASLKRRS</sequence>
<accession>A0A4C1TMH6</accession>
<dbReference type="EMBL" id="BGZK01000064">
    <property type="protein sequence ID" value="GBP14541.1"/>
    <property type="molecule type" value="Genomic_DNA"/>
</dbReference>
<proteinExistence type="predicted"/>
<dbReference type="AlphaFoldDB" id="A0A4C1TMH6"/>
<protein>
    <submittedName>
        <fullName evidence="1">Uncharacterized protein</fullName>
    </submittedName>
</protein>
<reference evidence="1 2" key="1">
    <citation type="journal article" date="2019" name="Commun. Biol.">
        <title>The bagworm genome reveals a unique fibroin gene that provides high tensile strength.</title>
        <authorList>
            <person name="Kono N."/>
            <person name="Nakamura H."/>
            <person name="Ohtoshi R."/>
            <person name="Tomita M."/>
            <person name="Numata K."/>
            <person name="Arakawa K."/>
        </authorList>
    </citation>
    <scope>NUCLEOTIDE SEQUENCE [LARGE SCALE GENOMIC DNA]</scope>
</reference>
<dbReference type="Proteomes" id="UP000299102">
    <property type="component" value="Unassembled WGS sequence"/>
</dbReference>
<comment type="caution">
    <text evidence="1">The sequence shown here is derived from an EMBL/GenBank/DDBJ whole genome shotgun (WGS) entry which is preliminary data.</text>
</comment>
<gene>
    <name evidence="1" type="ORF">EVAR_7808_1</name>
</gene>
<organism evidence="1 2">
    <name type="scientific">Eumeta variegata</name>
    <name type="common">Bagworm moth</name>
    <name type="synonym">Eumeta japonica</name>
    <dbReference type="NCBI Taxonomy" id="151549"/>
    <lineage>
        <taxon>Eukaryota</taxon>
        <taxon>Metazoa</taxon>
        <taxon>Ecdysozoa</taxon>
        <taxon>Arthropoda</taxon>
        <taxon>Hexapoda</taxon>
        <taxon>Insecta</taxon>
        <taxon>Pterygota</taxon>
        <taxon>Neoptera</taxon>
        <taxon>Endopterygota</taxon>
        <taxon>Lepidoptera</taxon>
        <taxon>Glossata</taxon>
        <taxon>Ditrysia</taxon>
        <taxon>Tineoidea</taxon>
        <taxon>Psychidae</taxon>
        <taxon>Oiketicinae</taxon>
        <taxon>Eumeta</taxon>
    </lineage>
</organism>
<evidence type="ECO:0000313" key="2">
    <source>
        <dbReference type="Proteomes" id="UP000299102"/>
    </source>
</evidence>
<evidence type="ECO:0000313" key="1">
    <source>
        <dbReference type="EMBL" id="GBP14541.1"/>
    </source>
</evidence>
<keyword evidence="2" id="KW-1185">Reference proteome</keyword>